<dbReference type="PROSITE" id="PS51084">
    <property type="entry name" value="HIT_2"/>
    <property type="match status" value="1"/>
</dbReference>
<dbReference type="PANTHER" id="PTHR42997">
    <property type="entry name" value="HIT FAMILY HYDROLASE"/>
    <property type="match status" value="1"/>
</dbReference>
<evidence type="ECO:0000313" key="2">
    <source>
        <dbReference type="Proteomes" id="UP000199601"/>
    </source>
</evidence>
<dbReference type="EMBL" id="CTEC01000002">
    <property type="protein sequence ID" value="CQD22105.1"/>
    <property type="molecule type" value="Genomic_DNA"/>
</dbReference>
<dbReference type="CDD" id="cd01275">
    <property type="entry name" value="FHIT"/>
    <property type="match status" value="1"/>
</dbReference>
<dbReference type="STRING" id="761804.BN000_05489"/>
<reference evidence="2" key="1">
    <citation type="submission" date="2015-03" db="EMBL/GenBank/DDBJ databases">
        <authorList>
            <person name="Urmite Genomes"/>
        </authorList>
    </citation>
    <scope>NUCLEOTIDE SEQUENCE [LARGE SCALE GENOMIC DNA]</scope>
    <source>
        <strain evidence="2">CSUR P1344</strain>
    </source>
</reference>
<sequence length="191" mass="21098">MSDPEDRADDTILDTGVGQSDHLQRLWTPYRMTYLAEAPMKRGPNSSGKTEQPFTDIPQLSDEEGLVVARGELVYAVLNLYPYNPGHLMVVPYRRVSELEDLTVDESAELMAFIQKAIRVIKNVSRPHGFNVGLNLGSSAGGSLAEHLHVHVVPRWGGDANFITIIGGSKVIPQLLRETRRLLAAEWAGQP</sequence>
<dbReference type="RefSeq" id="WP_085240137.1">
    <property type="nucleotide sequence ID" value="NZ_CTEC01000002.1"/>
</dbReference>
<protein>
    <submittedName>
        <fullName evidence="1">Diadenosine tetraphosphate</fullName>
    </submittedName>
</protein>
<gene>
    <name evidence="1" type="ORF">BN000_05489</name>
</gene>
<dbReference type="Pfam" id="PF01230">
    <property type="entry name" value="HIT"/>
    <property type="match status" value="1"/>
</dbReference>
<name>A0A0U1DSM9_9MYCO</name>
<dbReference type="PANTHER" id="PTHR42997:SF1">
    <property type="entry name" value="AP-4-A PHOSPHORYLASE"/>
    <property type="match status" value="1"/>
</dbReference>
<dbReference type="InterPro" id="IPR011146">
    <property type="entry name" value="HIT-like"/>
</dbReference>
<dbReference type="InterPro" id="IPR039383">
    <property type="entry name" value="FHIT"/>
</dbReference>
<dbReference type="InterPro" id="IPR036265">
    <property type="entry name" value="HIT-like_sf"/>
</dbReference>
<dbReference type="Proteomes" id="UP000199601">
    <property type="component" value="Unassembled WGS sequence"/>
</dbReference>
<evidence type="ECO:0000313" key="1">
    <source>
        <dbReference type="EMBL" id="CQD22105.1"/>
    </source>
</evidence>
<organism evidence="1 2">
    <name type="scientific">Mycobacterium europaeum</name>
    <dbReference type="NCBI Taxonomy" id="761804"/>
    <lineage>
        <taxon>Bacteria</taxon>
        <taxon>Bacillati</taxon>
        <taxon>Actinomycetota</taxon>
        <taxon>Actinomycetes</taxon>
        <taxon>Mycobacteriales</taxon>
        <taxon>Mycobacteriaceae</taxon>
        <taxon>Mycobacterium</taxon>
        <taxon>Mycobacterium simiae complex</taxon>
    </lineage>
</organism>
<dbReference type="SUPFAM" id="SSF54197">
    <property type="entry name" value="HIT-like"/>
    <property type="match status" value="1"/>
</dbReference>
<dbReference type="OrthoDB" id="9784774at2"/>
<keyword evidence="2" id="KW-1185">Reference proteome</keyword>
<dbReference type="AlphaFoldDB" id="A0A0U1DSM9"/>
<accession>A0A0U1DSM9</accession>
<dbReference type="InterPro" id="IPR052908">
    <property type="entry name" value="AP-4-A_phosphorylase"/>
</dbReference>
<dbReference type="Gene3D" id="3.30.428.10">
    <property type="entry name" value="HIT-like"/>
    <property type="match status" value="1"/>
</dbReference>
<dbReference type="GO" id="GO:0003824">
    <property type="term" value="F:catalytic activity"/>
    <property type="evidence" value="ECO:0007669"/>
    <property type="project" value="InterPro"/>
</dbReference>
<proteinExistence type="predicted"/>